<feature type="region of interest" description="Disordered" evidence="1">
    <location>
        <begin position="87"/>
        <end position="178"/>
    </location>
</feature>
<dbReference type="Pfam" id="PF08763">
    <property type="entry name" value="Ca_chan_IQ"/>
    <property type="match status" value="1"/>
</dbReference>
<organism evidence="3 4">
    <name type="scientific">Adineta steineri</name>
    <dbReference type="NCBI Taxonomy" id="433720"/>
    <lineage>
        <taxon>Eukaryota</taxon>
        <taxon>Metazoa</taxon>
        <taxon>Spiralia</taxon>
        <taxon>Gnathifera</taxon>
        <taxon>Rotifera</taxon>
        <taxon>Eurotatoria</taxon>
        <taxon>Bdelloidea</taxon>
        <taxon>Adinetida</taxon>
        <taxon>Adinetidae</taxon>
        <taxon>Adineta</taxon>
    </lineage>
</organism>
<evidence type="ECO:0000313" key="3">
    <source>
        <dbReference type="EMBL" id="CAF1293712.1"/>
    </source>
</evidence>
<dbReference type="OrthoDB" id="431720at2759"/>
<feature type="compositionally biased region" description="Low complexity" evidence="1">
    <location>
        <begin position="100"/>
        <end position="116"/>
    </location>
</feature>
<dbReference type="EMBL" id="CAJNON010000504">
    <property type="protein sequence ID" value="CAF1293712.1"/>
    <property type="molecule type" value="Genomic_DNA"/>
</dbReference>
<feature type="compositionally biased region" description="Polar residues" evidence="1">
    <location>
        <begin position="117"/>
        <end position="132"/>
    </location>
</feature>
<feature type="compositionally biased region" description="Basic and acidic residues" evidence="1">
    <location>
        <begin position="87"/>
        <end position="98"/>
    </location>
</feature>
<feature type="compositionally biased region" description="Polar residues" evidence="1">
    <location>
        <begin position="140"/>
        <end position="178"/>
    </location>
</feature>
<name>A0A815CYY3_9BILA</name>
<accession>A0A815CYY3</accession>
<dbReference type="Proteomes" id="UP000663891">
    <property type="component" value="Unassembled WGS sequence"/>
</dbReference>
<evidence type="ECO:0000313" key="4">
    <source>
        <dbReference type="Proteomes" id="UP000663891"/>
    </source>
</evidence>
<dbReference type="Gene3D" id="6.10.250.2180">
    <property type="match status" value="1"/>
</dbReference>
<sequence length="223" mass="24459">CKLWPNLAKKSIKLHEGGTKTLLDLVVPPKHELRGTPGHPKLTVGKVYAICLYIDNYRAYKQGHSNDTGFNLNLLVCALKERVHSKEGINEHDPERRSSFRPSGGSFRRPGSTRSSNLDSMFSKNKPPTASRPSPPFANGNINQSANKTPNVTNLDETKRSNQQSRESSLTPSQYGKTLNVPNSNVLQALPAATPPAPIMSPRPAIMKTPKSAALALDHIFLF</sequence>
<proteinExistence type="predicted"/>
<protein>
    <recommendedName>
        <fullName evidence="2">Voltage-dependent calcium channel alpha-1 subunit IQ domain-containing protein</fullName>
    </recommendedName>
</protein>
<dbReference type="InterPro" id="IPR014873">
    <property type="entry name" value="VDCC_a1su_IQ"/>
</dbReference>
<feature type="non-terminal residue" evidence="3">
    <location>
        <position position="1"/>
    </location>
</feature>
<dbReference type="AlphaFoldDB" id="A0A815CYY3"/>
<feature type="domain" description="Voltage-dependent calcium channel alpha-1 subunit IQ" evidence="2">
    <location>
        <begin position="10"/>
        <end position="62"/>
    </location>
</feature>
<reference evidence="3" key="1">
    <citation type="submission" date="2021-02" db="EMBL/GenBank/DDBJ databases">
        <authorList>
            <person name="Nowell W R."/>
        </authorList>
    </citation>
    <scope>NUCLEOTIDE SEQUENCE</scope>
</reference>
<evidence type="ECO:0000256" key="1">
    <source>
        <dbReference type="SAM" id="MobiDB-lite"/>
    </source>
</evidence>
<comment type="caution">
    <text evidence="3">The sequence shown here is derived from an EMBL/GenBank/DDBJ whole genome shotgun (WGS) entry which is preliminary data.</text>
</comment>
<gene>
    <name evidence="3" type="ORF">VCS650_LOCUS30651</name>
</gene>
<evidence type="ECO:0000259" key="2">
    <source>
        <dbReference type="Pfam" id="PF08763"/>
    </source>
</evidence>